<name>A0A6M8J5H4_9ACTN</name>
<keyword evidence="3" id="KW-1185">Reference proteome</keyword>
<dbReference type="InterPro" id="IPR053139">
    <property type="entry name" value="Surface_bspA-like"/>
</dbReference>
<organism evidence="2 3">
    <name type="scientific">Berryella wangjianweii</name>
    <dbReference type="NCBI Taxonomy" id="2734634"/>
    <lineage>
        <taxon>Bacteria</taxon>
        <taxon>Bacillati</taxon>
        <taxon>Actinomycetota</taxon>
        <taxon>Coriobacteriia</taxon>
        <taxon>Eggerthellales</taxon>
        <taxon>Eggerthellaceae</taxon>
        <taxon>Berryella</taxon>
    </lineage>
</organism>
<dbReference type="AlphaFoldDB" id="A0A6M8J5H4"/>
<protein>
    <submittedName>
        <fullName evidence="2">Leucine-rich repeat domain-containing protein</fullName>
    </submittedName>
</protein>
<evidence type="ECO:0000313" key="3">
    <source>
        <dbReference type="Proteomes" id="UP000503297"/>
    </source>
</evidence>
<dbReference type="EMBL" id="CP053716">
    <property type="protein sequence ID" value="QKF06928.1"/>
    <property type="molecule type" value="Genomic_DNA"/>
</dbReference>
<dbReference type="InterPro" id="IPR032675">
    <property type="entry name" value="LRR_dom_sf"/>
</dbReference>
<dbReference type="InterPro" id="IPR026906">
    <property type="entry name" value="LRR_5"/>
</dbReference>
<gene>
    <name evidence="2" type="ORF">HLV38_01405</name>
</gene>
<dbReference type="Pfam" id="PF13306">
    <property type="entry name" value="LRR_5"/>
    <property type="match status" value="1"/>
</dbReference>
<dbReference type="KEGG" id="bwa:HLV38_01405"/>
<proteinExistence type="predicted"/>
<reference evidence="3" key="1">
    <citation type="submission" date="2020-05" db="EMBL/GenBank/DDBJ databases">
        <title>Novel species in genus Nocardioides.</title>
        <authorList>
            <person name="Zhang G."/>
        </authorList>
    </citation>
    <scope>NUCLEOTIDE SEQUENCE [LARGE SCALE GENOMIC DNA]</scope>
    <source>
        <strain evidence="3">zg-1050</strain>
    </source>
</reference>
<dbReference type="SUPFAM" id="SSF52058">
    <property type="entry name" value="L domain-like"/>
    <property type="match status" value="1"/>
</dbReference>
<feature type="coiled-coil region" evidence="1">
    <location>
        <begin position="236"/>
        <end position="295"/>
    </location>
</feature>
<keyword evidence="1" id="KW-0175">Coiled coil</keyword>
<evidence type="ECO:0000313" key="2">
    <source>
        <dbReference type="EMBL" id="QKF06928.1"/>
    </source>
</evidence>
<evidence type="ECO:0000256" key="1">
    <source>
        <dbReference type="SAM" id="Coils"/>
    </source>
</evidence>
<dbReference type="Gene3D" id="3.80.10.10">
    <property type="entry name" value="Ribonuclease Inhibitor"/>
    <property type="match status" value="2"/>
</dbReference>
<dbReference type="PANTHER" id="PTHR45661:SF3">
    <property type="entry name" value="IG-LIKE DOMAIN-CONTAINING PROTEIN"/>
    <property type="match status" value="1"/>
</dbReference>
<accession>A0A6M8J5H4</accession>
<dbReference type="PANTHER" id="PTHR45661">
    <property type="entry name" value="SURFACE ANTIGEN"/>
    <property type="match status" value="1"/>
</dbReference>
<dbReference type="Proteomes" id="UP000503297">
    <property type="component" value="Chromosome"/>
</dbReference>
<sequence length="325" mass="36391">MDLRISLTSATGDDEELVIPEGITQIDTGALRLCTSMRRVTIPTTCTRIDEAAFKGCTALEEAVIPDSVTYLGKHAFSGCTSLRRVVLPAATAAVLAGTFSGCTALERVEGAGGIKRIEREAFSRCSSLVELTGNPLSYIDSRAFHSCTALERVEFAERLDYAGEMAFSRCESLRDVTLPAQIGTLRNDLFDGCEHVRVGDPDLAERFPNALPRHLCEGWGRLRPIDRNKLAREFRDRHEDDRVALEQRRAQIEREYEELGELASHLGILDLKRRDRALERQQDIEAELEDIDALLAEIRNPQWETLVDDFNERRRATGESARDA</sequence>